<dbReference type="EMBL" id="JAESVA010000013">
    <property type="protein sequence ID" value="MCB8883379.1"/>
    <property type="molecule type" value="Genomic_DNA"/>
</dbReference>
<dbReference type="Proteomes" id="UP000721844">
    <property type="component" value="Unassembled WGS sequence"/>
</dbReference>
<evidence type="ECO:0008006" key="3">
    <source>
        <dbReference type="Google" id="ProtNLM"/>
    </source>
</evidence>
<dbReference type="Gene3D" id="1.10.3210.10">
    <property type="entry name" value="Hypothetical protein af1432"/>
    <property type="match status" value="1"/>
</dbReference>
<keyword evidence="2" id="KW-1185">Reference proteome</keyword>
<organism evidence="1 2">
    <name type="scientific">Acidisoma cellulosilyticum</name>
    <dbReference type="NCBI Taxonomy" id="2802395"/>
    <lineage>
        <taxon>Bacteria</taxon>
        <taxon>Pseudomonadati</taxon>
        <taxon>Pseudomonadota</taxon>
        <taxon>Alphaproteobacteria</taxon>
        <taxon>Acetobacterales</taxon>
        <taxon>Acidocellaceae</taxon>
        <taxon>Acidisoma</taxon>
    </lineage>
</organism>
<reference evidence="1 2" key="1">
    <citation type="journal article" date="2021" name="Microorganisms">
        <title>Acidisoma silvae sp. nov. and Acidisomacellulosilytica sp. nov., Two Acidophilic Bacteria Isolated from Decaying Wood, Hydrolyzing Cellulose and Producing Poly-3-hydroxybutyrate.</title>
        <authorList>
            <person name="Mieszkin S."/>
            <person name="Pouder E."/>
            <person name="Uroz S."/>
            <person name="Simon-Colin C."/>
            <person name="Alain K."/>
        </authorList>
    </citation>
    <scope>NUCLEOTIDE SEQUENCE [LARGE SCALE GENOMIC DNA]</scope>
    <source>
        <strain evidence="1 2">HW T5.17</strain>
    </source>
</reference>
<sequence length="311" mass="34723">MRSDRAWVLLKSGKRLNLIDPQPDSWDDRDLAIGLSRTYRWGGYSRWELPLSVAQHSVLVLVLRQAMEPHRPLSPREALRELLHDASEGFLSFDPISPLKPHLGQAFEALDGRLRQAVETRYNLPAWQGDDYALHKQADRLAAASEAVHIAGWSRDDLHETLNISLNPIETDPLPRIEGFAPWEPWPAQLAAALFLSKLRELSDSKRVIENPADLTKAVVREDVLRRLASAYARLPDGRKQPCHTAPTGSSLSDSFVVTQADDGSQTVEGVVIAGERAADGSWNFRNRVTIFTTGEEILDREGHHCLVSAP</sequence>
<gene>
    <name evidence="1" type="ORF">ACELLULO517_24235</name>
</gene>
<comment type="caution">
    <text evidence="1">The sequence shown here is derived from an EMBL/GenBank/DDBJ whole genome shotgun (WGS) entry which is preliminary data.</text>
</comment>
<evidence type="ECO:0000313" key="2">
    <source>
        <dbReference type="Proteomes" id="UP000721844"/>
    </source>
</evidence>
<dbReference type="SUPFAM" id="SSF109604">
    <property type="entry name" value="HD-domain/PDEase-like"/>
    <property type="match status" value="1"/>
</dbReference>
<protein>
    <recommendedName>
        <fullName evidence="3">Phosphohydrolase</fullName>
    </recommendedName>
</protein>
<dbReference type="AlphaFoldDB" id="A0A964E6A1"/>
<accession>A0A964E6A1</accession>
<evidence type="ECO:0000313" key="1">
    <source>
        <dbReference type="EMBL" id="MCB8883379.1"/>
    </source>
</evidence>
<dbReference type="RefSeq" id="WP_227310037.1">
    <property type="nucleotide sequence ID" value="NZ_JAESVA010000013.1"/>
</dbReference>
<proteinExistence type="predicted"/>
<name>A0A964E6A1_9PROT</name>